<dbReference type="EMBL" id="BRXU01000008">
    <property type="protein sequence ID" value="GLC53698.1"/>
    <property type="molecule type" value="Genomic_DNA"/>
</dbReference>
<name>A0A9W6F1Z5_9CHLO</name>
<feature type="region of interest" description="Disordered" evidence="1">
    <location>
        <begin position="150"/>
        <end position="169"/>
    </location>
</feature>
<feature type="compositionally biased region" description="Low complexity" evidence="1">
    <location>
        <begin position="152"/>
        <end position="162"/>
    </location>
</feature>
<sequence length="169" mass="18652">MHLLKPFQLKRPVVDVQWSTDLCGCCDAPGGWRLCLFTVLMPAWQLGLNVERMEPERVICGGNFWGGCCLSYWLAFLTGAVASVAGPFAPLLPLHAPLFFHVHRSVQRKYGIQSNVVCDALAAWLTPCLLTCQDAREIIVRENLADMNPMGPSWSPSSAAASKTMMTRT</sequence>
<organism evidence="2 3">
    <name type="scientific">Pleodorina starrii</name>
    <dbReference type="NCBI Taxonomy" id="330485"/>
    <lineage>
        <taxon>Eukaryota</taxon>
        <taxon>Viridiplantae</taxon>
        <taxon>Chlorophyta</taxon>
        <taxon>core chlorophytes</taxon>
        <taxon>Chlorophyceae</taxon>
        <taxon>CS clade</taxon>
        <taxon>Chlamydomonadales</taxon>
        <taxon>Volvocaceae</taxon>
        <taxon>Pleodorina</taxon>
    </lineage>
</organism>
<dbReference type="NCBIfam" id="TIGR01571">
    <property type="entry name" value="A_thal_Cys_rich"/>
    <property type="match status" value="1"/>
</dbReference>
<evidence type="ECO:0000313" key="2">
    <source>
        <dbReference type="EMBL" id="GLC53698.1"/>
    </source>
</evidence>
<evidence type="ECO:0000256" key="1">
    <source>
        <dbReference type="SAM" id="MobiDB-lite"/>
    </source>
</evidence>
<dbReference type="PANTHER" id="PTHR15907">
    <property type="entry name" value="DUF614 FAMILY PROTEIN-RELATED"/>
    <property type="match status" value="1"/>
</dbReference>
<evidence type="ECO:0000313" key="3">
    <source>
        <dbReference type="Proteomes" id="UP001165080"/>
    </source>
</evidence>
<dbReference type="AlphaFoldDB" id="A0A9W6F1Z5"/>
<keyword evidence="3" id="KW-1185">Reference proteome</keyword>
<accession>A0A9W6F1Z5</accession>
<dbReference type="Pfam" id="PF04749">
    <property type="entry name" value="PLAC8"/>
    <property type="match status" value="1"/>
</dbReference>
<gene>
    <name evidence="2" type="primary">PLEST006466</name>
    <name evidence="2" type="ORF">PLESTB_000777500</name>
</gene>
<comment type="caution">
    <text evidence="2">The sequence shown here is derived from an EMBL/GenBank/DDBJ whole genome shotgun (WGS) entry which is preliminary data.</text>
</comment>
<dbReference type="Proteomes" id="UP001165080">
    <property type="component" value="Unassembled WGS sequence"/>
</dbReference>
<reference evidence="2 3" key="1">
    <citation type="journal article" date="2023" name="Commun. Biol.">
        <title>Reorganization of the ancestral sex-determining regions during the evolution of trioecy in Pleodorina starrii.</title>
        <authorList>
            <person name="Takahashi K."/>
            <person name="Suzuki S."/>
            <person name="Kawai-Toyooka H."/>
            <person name="Yamamoto K."/>
            <person name="Hamaji T."/>
            <person name="Ootsuki R."/>
            <person name="Yamaguchi H."/>
            <person name="Kawachi M."/>
            <person name="Higashiyama T."/>
            <person name="Nozaki H."/>
        </authorList>
    </citation>
    <scope>NUCLEOTIDE SEQUENCE [LARGE SCALE GENOMIC DNA]</scope>
    <source>
        <strain evidence="2 3">NIES-4479</strain>
    </source>
</reference>
<protein>
    <submittedName>
        <fullName evidence="2">Uncharacterized protein</fullName>
    </submittedName>
</protein>
<dbReference type="InterPro" id="IPR006461">
    <property type="entry name" value="PLAC_motif_containing"/>
</dbReference>
<proteinExistence type="predicted"/>